<dbReference type="SUPFAM" id="SSF103473">
    <property type="entry name" value="MFS general substrate transporter"/>
    <property type="match status" value="1"/>
</dbReference>
<dbReference type="PANTHER" id="PTHR11328">
    <property type="entry name" value="MAJOR FACILITATOR SUPERFAMILY DOMAIN-CONTAINING PROTEIN"/>
    <property type="match status" value="1"/>
</dbReference>
<accession>A0A9J7MF37</accession>
<keyword evidence="2" id="KW-1133">Transmembrane helix</keyword>
<feature type="transmembrane region" description="Helical" evidence="2">
    <location>
        <begin position="293"/>
        <end position="315"/>
    </location>
</feature>
<reference evidence="4" key="2">
    <citation type="submission" date="2025-08" db="UniProtKB">
        <authorList>
            <consortium name="RefSeq"/>
        </authorList>
    </citation>
    <scope>IDENTIFICATION</scope>
    <source>
        <strain evidence="4">S238N-H82</strain>
        <tissue evidence="4">Testes</tissue>
    </source>
</reference>
<name>A0A9J7MF37_BRAFL</name>
<dbReference type="KEGG" id="bfo:118432572"/>
<feature type="transmembrane region" description="Helical" evidence="2">
    <location>
        <begin position="84"/>
        <end position="101"/>
    </location>
</feature>
<dbReference type="PANTHER" id="PTHR11328:SF24">
    <property type="entry name" value="MAJOR FACILITATOR SUPERFAMILY (MFS) PROFILE DOMAIN-CONTAINING PROTEIN"/>
    <property type="match status" value="1"/>
</dbReference>
<dbReference type="InterPro" id="IPR036259">
    <property type="entry name" value="MFS_trans_sf"/>
</dbReference>
<proteinExistence type="inferred from homology"/>
<dbReference type="GO" id="GO:0005886">
    <property type="term" value="C:plasma membrane"/>
    <property type="evidence" value="ECO:0000318"/>
    <property type="project" value="GO_Central"/>
</dbReference>
<evidence type="ECO:0000313" key="4">
    <source>
        <dbReference type="RefSeq" id="XP_035700094.1"/>
    </source>
</evidence>
<dbReference type="OrthoDB" id="10095690at2759"/>
<dbReference type="Pfam" id="PF13347">
    <property type="entry name" value="MFS_2"/>
    <property type="match status" value="1"/>
</dbReference>
<dbReference type="RefSeq" id="XP_035700094.1">
    <property type="nucleotide sequence ID" value="XM_035844201.1"/>
</dbReference>
<feature type="transmembrane region" description="Helical" evidence="2">
    <location>
        <begin position="354"/>
        <end position="372"/>
    </location>
</feature>
<comment type="similarity">
    <text evidence="1">Belongs to the major facilitator superfamily.</text>
</comment>
<dbReference type="GO" id="GO:0008643">
    <property type="term" value="P:carbohydrate transport"/>
    <property type="evidence" value="ECO:0007669"/>
    <property type="project" value="InterPro"/>
</dbReference>
<keyword evidence="2" id="KW-0812">Transmembrane</keyword>
<dbReference type="GO" id="GO:0006869">
    <property type="term" value="P:lipid transport"/>
    <property type="evidence" value="ECO:0000318"/>
    <property type="project" value="GO_Central"/>
</dbReference>
<organism evidence="3 4">
    <name type="scientific">Branchiostoma floridae</name>
    <name type="common">Florida lancelet</name>
    <name type="synonym">Amphioxus</name>
    <dbReference type="NCBI Taxonomy" id="7739"/>
    <lineage>
        <taxon>Eukaryota</taxon>
        <taxon>Metazoa</taxon>
        <taxon>Chordata</taxon>
        <taxon>Cephalochordata</taxon>
        <taxon>Leptocardii</taxon>
        <taxon>Amphioxiformes</taxon>
        <taxon>Branchiostomatidae</taxon>
        <taxon>Branchiostoma</taxon>
    </lineage>
</organism>
<feature type="transmembrane region" description="Helical" evidence="2">
    <location>
        <begin position="151"/>
        <end position="169"/>
    </location>
</feature>
<dbReference type="Gene3D" id="1.20.1250.20">
    <property type="entry name" value="MFS general substrate transporter like domains"/>
    <property type="match status" value="1"/>
</dbReference>
<feature type="transmembrane region" description="Helical" evidence="2">
    <location>
        <begin position="12"/>
        <end position="40"/>
    </location>
</feature>
<sequence>MPADRPKSLRFWNYLCYGLSGIPPSVSGNAIGFFFSVFILEVVQLTPSQNSILTTTTQVISTISGFFVGFLVNTTNTRWGKVKPWLLFSTLPVAACNFLLWFSLNVDSSTTKLIWHLVFYCGFRMFLAGFGNARNTLVMLASNEPRERDTMLTYLTAFELVGIILSALIQQGTFALFHANIGYDPCGNGTLNDTHHGPSRDTEKTAYMVGAAVGSGVFVLCGLAVTFGVPERKDMKRQQQSSCFPVSEMKELVRHRPFLMLLVISALLEMGINTKQINSALMLQYTFDMSDQVFYIIFVYMGAAVVGIFVWNLVLCRLGRKTVICLGILLFLLPHNAALLIATEEMLGTALVPFIYASSVLGGIGEGCMYIVKSVMGTDVIDDFELKTDRKMASVLYSLWGVSGGIMDTISAAVSNWILQTANYNADDCVQPNTVGPALRYLTAGTPPAVYVIALLFVWLYPITEESRMRTKMALDARRAEADEETRVLPSYADDVSGSVQEVA</sequence>
<dbReference type="OMA" id="TTNTRWG"/>
<keyword evidence="3" id="KW-1185">Reference proteome</keyword>
<dbReference type="InterPro" id="IPR039672">
    <property type="entry name" value="MFS_2"/>
</dbReference>
<feature type="transmembrane region" description="Helical" evidence="2">
    <location>
        <begin position="439"/>
        <end position="463"/>
    </location>
</feature>
<dbReference type="GO" id="GO:0055085">
    <property type="term" value="P:transmembrane transport"/>
    <property type="evidence" value="ECO:0000318"/>
    <property type="project" value="GO_Central"/>
</dbReference>
<feature type="transmembrane region" description="Helical" evidence="2">
    <location>
        <begin position="322"/>
        <end position="342"/>
    </location>
</feature>
<evidence type="ECO:0000313" key="3">
    <source>
        <dbReference type="Proteomes" id="UP000001554"/>
    </source>
</evidence>
<reference evidence="3" key="1">
    <citation type="journal article" date="2020" name="Nat. Ecol. Evol.">
        <title>Deeply conserved synteny resolves early events in vertebrate evolution.</title>
        <authorList>
            <person name="Simakov O."/>
            <person name="Marletaz F."/>
            <person name="Yue J.X."/>
            <person name="O'Connell B."/>
            <person name="Jenkins J."/>
            <person name="Brandt A."/>
            <person name="Calef R."/>
            <person name="Tung C.H."/>
            <person name="Huang T.K."/>
            <person name="Schmutz J."/>
            <person name="Satoh N."/>
            <person name="Yu J.K."/>
            <person name="Putnam N.H."/>
            <person name="Green R.E."/>
            <person name="Rokhsar D.S."/>
        </authorList>
    </citation>
    <scope>NUCLEOTIDE SEQUENCE [LARGE SCALE GENOMIC DNA]</scope>
    <source>
        <strain evidence="3">S238N-H82</strain>
    </source>
</reference>
<gene>
    <name evidence="4" type="primary">LOC118432572</name>
</gene>
<feature type="transmembrane region" description="Helical" evidence="2">
    <location>
        <begin position="113"/>
        <end position="130"/>
    </location>
</feature>
<protein>
    <submittedName>
        <fullName evidence="4">Sodium-dependent lysophosphatidylcholine symporter 1-A-like</fullName>
    </submittedName>
</protein>
<dbReference type="GO" id="GO:0015293">
    <property type="term" value="F:symporter activity"/>
    <property type="evidence" value="ECO:0007669"/>
    <property type="project" value="InterPro"/>
</dbReference>
<feature type="transmembrane region" description="Helical" evidence="2">
    <location>
        <begin position="393"/>
        <end position="419"/>
    </location>
</feature>
<keyword evidence="2" id="KW-0472">Membrane</keyword>
<evidence type="ECO:0000256" key="2">
    <source>
        <dbReference type="SAM" id="Phobius"/>
    </source>
</evidence>
<feature type="transmembrane region" description="Helical" evidence="2">
    <location>
        <begin position="206"/>
        <end position="229"/>
    </location>
</feature>
<feature type="transmembrane region" description="Helical" evidence="2">
    <location>
        <begin position="52"/>
        <end position="72"/>
    </location>
</feature>
<feature type="transmembrane region" description="Helical" evidence="2">
    <location>
        <begin position="257"/>
        <end position="273"/>
    </location>
</feature>
<dbReference type="AlphaFoldDB" id="A0A9J7MF37"/>
<evidence type="ECO:0000256" key="1">
    <source>
        <dbReference type="ARBA" id="ARBA00008335"/>
    </source>
</evidence>
<dbReference type="GeneID" id="118432572"/>
<dbReference type="Proteomes" id="UP000001554">
    <property type="component" value="Chromosome 2"/>
</dbReference>